<evidence type="ECO:0000313" key="2">
    <source>
        <dbReference type="EMBL" id="KAG6405993.1"/>
    </source>
</evidence>
<reference evidence="2" key="1">
    <citation type="submission" date="2018-01" db="EMBL/GenBank/DDBJ databases">
        <authorList>
            <person name="Mao J.F."/>
        </authorList>
    </citation>
    <scope>NUCLEOTIDE SEQUENCE</scope>
    <source>
        <strain evidence="2">Huo1</strain>
        <tissue evidence="2">Leaf</tissue>
    </source>
</reference>
<accession>A0A8X8X5D0</accession>
<feature type="compositionally biased region" description="Basic and acidic residues" evidence="1">
    <location>
        <begin position="85"/>
        <end position="125"/>
    </location>
</feature>
<feature type="compositionally biased region" description="Low complexity" evidence="1">
    <location>
        <begin position="8"/>
        <end position="18"/>
    </location>
</feature>
<feature type="region of interest" description="Disordered" evidence="1">
    <location>
        <begin position="150"/>
        <end position="197"/>
    </location>
</feature>
<feature type="compositionally biased region" description="Acidic residues" evidence="1">
    <location>
        <begin position="126"/>
        <end position="135"/>
    </location>
</feature>
<protein>
    <submittedName>
        <fullName evidence="2">Uncharacterized protein</fullName>
    </submittedName>
</protein>
<keyword evidence="3" id="KW-1185">Reference proteome</keyword>
<feature type="compositionally biased region" description="Basic and acidic residues" evidence="1">
    <location>
        <begin position="54"/>
        <end position="78"/>
    </location>
</feature>
<dbReference type="AlphaFoldDB" id="A0A8X8X5D0"/>
<gene>
    <name evidence="2" type="ORF">SASPL_133589</name>
</gene>
<feature type="region of interest" description="Disordered" evidence="1">
    <location>
        <begin position="1"/>
        <end position="39"/>
    </location>
</feature>
<feature type="compositionally biased region" description="Polar residues" evidence="1">
    <location>
        <begin position="19"/>
        <end position="37"/>
    </location>
</feature>
<dbReference type="PANTHER" id="PTHR45723">
    <property type="entry name" value="SERINE/THREONINE-PROTEIN KINASE RIO1"/>
    <property type="match status" value="1"/>
</dbReference>
<sequence>MHNGGGASSSSSRSSGSSFDSLIGQTKNMSLRSSPGATEQEMLFSETWLNLLEPSHHQPDQIDEDKIIGGEMMGKESDASCETAIVKEDGHEIGKPDREASCETAAVKEEGEEKPNLDEMERGEDWDGEEDDDEYYLSSESELAEALDFLDAREDAEGGILDGSFTPQHTRRPNAHGGLHSRPNNSSLQPISNKSQKVANHIRASPLEEWEGRFDGGMSNSVTTAIRGSVRDMAIGKTRTTEKADRATVEEAIDPRAKNPYGFIQDA</sequence>
<proteinExistence type="predicted"/>
<organism evidence="2">
    <name type="scientific">Salvia splendens</name>
    <name type="common">Scarlet sage</name>
    <dbReference type="NCBI Taxonomy" id="180675"/>
    <lineage>
        <taxon>Eukaryota</taxon>
        <taxon>Viridiplantae</taxon>
        <taxon>Streptophyta</taxon>
        <taxon>Embryophyta</taxon>
        <taxon>Tracheophyta</taxon>
        <taxon>Spermatophyta</taxon>
        <taxon>Magnoliopsida</taxon>
        <taxon>eudicotyledons</taxon>
        <taxon>Gunneridae</taxon>
        <taxon>Pentapetalae</taxon>
        <taxon>asterids</taxon>
        <taxon>lamiids</taxon>
        <taxon>Lamiales</taxon>
        <taxon>Lamiaceae</taxon>
        <taxon>Nepetoideae</taxon>
        <taxon>Mentheae</taxon>
        <taxon>Salviinae</taxon>
        <taxon>Salvia</taxon>
        <taxon>Salvia subgen. Calosphace</taxon>
        <taxon>core Calosphace</taxon>
    </lineage>
</organism>
<dbReference type="InterPro" id="IPR051272">
    <property type="entry name" value="RIO-type_Ser/Thr_kinase"/>
</dbReference>
<reference evidence="2" key="2">
    <citation type="submission" date="2020-08" db="EMBL/GenBank/DDBJ databases">
        <title>Plant Genome Project.</title>
        <authorList>
            <person name="Zhang R.-G."/>
        </authorList>
    </citation>
    <scope>NUCLEOTIDE SEQUENCE</scope>
    <source>
        <strain evidence="2">Huo1</strain>
        <tissue evidence="2">Leaf</tissue>
    </source>
</reference>
<evidence type="ECO:0000256" key="1">
    <source>
        <dbReference type="SAM" id="MobiDB-lite"/>
    </source>
</evidence>
<feature type="compositionally biased region" description="Polar residues" evidence="1">
    <location>
        <begin position="182"/>
        <end position="197"/>
    </location>
</feature>
<evidence type="ECO:0000313" key="3">
    <source>
        <dbReference type="Proteomes" id="UP000298416"/>
    </source>
</evidence>
<comment type="caution">
    <text evidence="2">The sequence shown here is derived from an EMBL/GenBank/DDBJ whole genome shotgun (WGS) entry which is preliminary data.</text>
</comment>
<dbReference type="Proteomes" id="UP000298416">
    <property type="component" value="Unassembled WGS sequence"/>
</dbReference>
<dbReference type="EMBL" id="PNBA02000012">
    <property type="protein sequence ID" value="KAG6405993.1"/>
    <property type="molecule type" value="Genomic_DNA"/>
</dbReference>
<feature type="region of interest" description="Disordered" evidence="1">
    <location>
        <begin position="54"/>
        <end position="138"/>
    </location>
</feature>
<name>A0A8X8X5D0_SALSN</name>